<name>A0A5C6A6V1_9BACT</name>
<evidence type="ECO:0000256" key="1">
    <source>
        <dbReference type="SAM" id="MobiDB-lite"/>
    </source>
</evidence>
<feature type="region of interest" description="Disordered" evidence="1">
    <location>
        <begin position="1"/>
        <end position="22"/>
    </location>
</feature>
<reference evidence="2 3" key="1">
    <citation type="submission" date="2019-02" db="EMBL/GenBank/DDBJ databases">
        <title>Deep-cultivation of Planctomycetes and their phenomic and genomic characterization uncovers novel biology.</title>
        <authorList>
            <person name="Wiegand S."/>
            <person name="Jogler M."/>
            <person name="Boedeker C."/>
            <person name="Pinto D."/>
            <person name="Vollmers J."/>
            <person name="Rivas-Marin E."/>
            <person name="Kohn T."/>
            <person name="Peeters S.H."/>
            <person name="Heuer A."/>
            <person name="Rast P."/>
            <person name="Oberbeckmann S."/>
            <person name="Bunk B."/>
            <person name="Jeske O."/>
            <person name="Meyerdierks A."/>
            <person name="Storesund J.E."/>
            <person name="Kallscheuer N."/>
            <person name="Luecker S."/>
            <person name="Lage O.M."/>
            <person name="Pohl T."/>
            <person name="Merkel B.J."/>
            <person name="Hornburger P."/>
            <person name="Mueller R.-W."/>
            <person name="Bruemmer F."/>
            <person name="Labrenz M."/>
            <person name="Spormann A.M."/>
            <person name="Op Den Camp H."/>
            <person name="Overmann J."/>
            <person name="Amann R."/>
            <person name="Jetten M.S.M."/>
            <person name="Mascher T."/>
            <person name="Medema M.H."/>
            <person name="Devos D.P."/>
            <person name="Kaster A.-K."/>
            <person name="Ovreas L."/>
            <person name="Rohde M."/>
            <person name="Galperin M.Y."/>
            <person name="Jogler C."/>
        </authorList>
    </citation>
    <scope>NUCLEOTIDE SEQUENCE [LARGE SCALE GENOMIC DNA]</scope>
    <source>
        <strain evidence="2 3">Pla108</strain>
    </source>
</reference>
<keyword evidence="3" id="KW-1185">Reference proteome</keyword>
<gene>
    <name evidence="2" type="ORF">Pla108_33080</name>
</gene>
<sequence>MSSLTALGDTRVPHNASVMSSTRRTLTPARYISINASSTEDSRRRYRSMICDSNGRLRKRGTFSFTSPAFVCSFRSYEPARLSTRSAERS</sequence>
<protein>
    <submittedName>
        <fullName evidence="2">Uncharacterized protein</fullName>
    </submittedName>
</protein>
<proteinExistence type="predicted"/>
<accession>A0A5C6A6V1</accession>
<comment type="caution">
    <text evidence="2">The sequence shown here is derived from an EMBL/GenBank/DDBJ whole genome shotgun (WGS) entry which is preliminary data.</text>
</comment>
<evidence type="ECO:0000313" key="3">
    <source>
        <dbReference type="Proteomes" id="UP000317421"/>
    </source>
</evidence>
<dbReference type="Proteomes" id="UP000317421">
    <property type="component" value="Unassembled WGS sequence"/>
</dbReference>
<dbReference type="EMBL" id="SJPR01000005">
    <property type="protein sequence ID" value="TWT95166.1"/>
    <property type="molecule type" value="Genomic_DNA"/>
</dbReference>
<evidence type="ECO:0000313" key="2">
    <source>
        <dbReference type="EMBL" id="TWT95166.1"/>
    </source>
</evidence>
<dbReference type="AlphaFoldDB" id="A0A5C6A6V1"/>
<organism evidence="2 3">
    <name type="scientific">Botrimarina colliarenosi</name>
    <dbReference type="NCBI Taxonomy" id="2528001"/>
    <lineage>
        <taxon>Bacteria</taxon>
        <taxon>Pseudomonadati</taxon>
        <taxon>Planctomycetota</taxon>
        <taxon>Planctomycetia</taxon>
        <taxon>Pirellulales</taxon>
        <taxon>Lacipirellulaceae</taxon>
        <taxon>Botrimarina</taxon>
    </lineage>
</organism>